<accession>X1S3E5</accession>
<comment type="caution">
    <text evidence="1">The sequence shown here is derived from an EMBL/GenBank/DDBJ whole genome shotgun (WGS) entry which is preliminary data.</text>
</comment>
<gene>
    <name evidence="1" type="ORF">S12H4_25359</name>
</gene>
<feature type="non-terminal residue" evidence="1">
    <location>
        <position position="73"/>
    </location>
</feature>
<organism evidence="1">
    <name type="scientific">marine sediment metagenome</name>
    <dbReference type="NCBI Taxonomy" id="412755"/>
    <lineage>
        <taxon>unclassified sequences</taxon>
        <taxon>metagenomes</taxon>
        <taxon>ecological metagenomes</taxon>
    </lineage>
</organism>
<dbReference type="AlphaFoldDB" id="X1S3E5"/>
<sequence length="73" mass="8539">IPVLLVDIEDGANRMKKLVEDLRNYARKDEGLLTEKVDLNQIIIDSLRLVQNEIKRYAKVRLNLHRELPIFIG</sequence>
<proteinExistence type="predicted"/>
<evidence type="ECO:0000313" key="1">
    <source>
        <dbReference type="EMBL" id="GAI73681.1"/>
    </source>
</evidence>
<reference evidence="1" key="1">
    <citation type="journal article" date="2014" name="Front. Microbiol.">
        <title>High frequency of phylogenetically diverse reductive dehalogenase-homologous genes in deep subseafloor sedimentary metagenomes.</title>
        <authorList>
            <person name="Kawai M."/>
            <person name="Futagami T."/>
            <person name="Toyoda A."/>
            <person name="Takaki Y."/>
            <person name="Nishi S."/>
            <person name="Hori S."/>
            <person name="Arai W."/>
            <person name="Tsubouchi T."/>
            <person name="Morono Y."/>
            <person name="Uchiyama I."/>
            <person name="Ito T."/>
            <person name="Fujiyama A."/>
            <person name="Inagaki F."/>
            <person name="Takami H."/>
        </authorList>
    </citation>
    <scope>NUCLEOTIDE SEQUENCE</scope>
    <source>
        <strain evidence="1">Expedition CK06-06</strain>
    </source>
</reference>
<dbReference type="Gene3D" id="3.30.565.10">
    <property type="entry name" value="Histidine kinase-like ATPase, C-terminal domain"/>
    <property type="match status" value="1"/>
</dbReference>
<dbReference type="EMBL" id="BARW01014178">
    <property type="protein sequence ID" value="GAI73681.1"/>
    <property type="molecule type" value="Genomic_DNA"/>
</dbReference>
<name>X1S3E5_9ZZZZ</name>
<feature type="non-terminal residue" evidence="1">
    <location>
        <position position="1"/>
    </location>
</feature>
<dbReference type="InterPro" id="IPR036890">
    <property type="entry name" value="HATPase_C_sf"/>
</dbReference>
<protein>
    <submittedName>
        <fullName evidence="1">Uncharacterized protein</fullName>
    </submittedName>
</protein>